<comment type="caution">
    <text evidence="2">The sequence shown here is derived from an EMBL/GenBank/DDBJ whole genome shotgun (WGS) entry which is preliminary data.</text>
</comment>
<feature type="compositionally biased region" description="Pro residues" evidence="1">
    <location>
        <begin position="265"/>
        <end position="275"/>
    </location>
</feature>
<organism evidence="2 3">
    <name type="scientific">Mycena alexandri</name>
    <dbReference type="NCBI Taxonomy" id="1745969"/>
    <lineage>
        <taxon>Eukaryota</taxon>
        <taxon>Fungi</taxon>
        <taxon>Dikarya</taxon>
        <taxon>Basidiomycota</taxon>
        <taxon>Agaricomycotina</taxon>
        <taxon>Agaricomycetes</taxon>
        <taxon>Agaricomycetidae</taxon>
        <taxon>Agaricales</taxon>
        <taxon>Marasmiineae</taxon>
        <taxon>Mycenaceae</taxon>
        <taxon>Mycena</taxon>
    </lineage>
</organism>
<feature type="region of interest" description="Disordered" evidence="1">
    <location>
        <begin position="258"/>
        <end position="278"/>
    </location>
</feature>
<proteinExistence type="predicted"/>
<evidence type="ECO:0000256" key="1">
    <source>
        <dbReference type="SAM" id="MobiDB-lite"/>
    </source>
</evidence>
<feature type="compositionally biased region" description="Low complexity" evidence="1">
    <location>
        <begin position="180"/>
        <end position="194"/>
    </location>
</feature>
<dbReference type="AlphaFoldDB" id="A0AAD6RZW6"/>
<evidence type="ECO:0000313" key="2">
    <source>
        <dbReference type="EMBL" id="KAJ7017928.1"/>
    </source>
</evidence>
<feature type="compositionally biased region" description="Low complexity" evidence="1">
    <location>
        <begin position="204"/>
        <end position="221"/>
    </location>
</feature>
<dbReference type="Proteomes" id="UP001218188">
    <property type="component" value="Unassembled WGS sequence"/>
</dbReference>
<reference evidence="2" key="1">
    <citation type="submission" date="2023-03" db="EMBL/GenBank/DDBJ databases">
        <title>Massive genome expansion in bonnet fungi (Mycena s.s.) driven by repeated elements and novel gene families across ecological guilds.</title>
        <authorList>
            <consortium name="Lawrence Berkeley National Laboratory"/>
            <person name="Harder C.B."/>
            <person name="Miyauchi S."/>
            <person name="Viragh M."/>
            <person name="Kuo A."/>
            <person name="Thoen E."/>
            <person name="Andreopoulos B."/>
            <person name="Lu D."/>
            <person name="Skrede I."/>
            <person name="Drula E."/>
            <person name="Henrissat B."/>
            <person name="Morin E."/>
            <person name="Kohler A."/>
            <person name="Barry K."/>
            <person name="LaButti K."/>
            <person name="Morin E."/>
            <person name="Salamov A."/>
            <person name="Lipzen A."/>
            <person name="Mereny Z."/>
            <person name="Hegedus B."/>
            <person name="Baldrian P."/>
            <person name="Stursova M."/>
            <person name="Weitz H."/>
            <person name="Taylor A."/>
            <person name="Grigoriev I.V."/>
            <person name="Nagy L.G."/>
            <person name="Martin F."/>
            <person name="Kauserud H."/>
        </authorList>
    </citation>
    <scope>NUCLEOTIDE SEQUENCE</scope>
    <source>
        <strain evidence="2">CBHHK200</strain>
    </source>
</reference>
<evidence type="ECO:0000313" key="3">
    <source>
        <dbReference type="Proteomes" id="UP001218188"/>
    </source>
</evidence>
<name>A0AAD6RZW6_9AGAR</name>
<sequence length="361" mass="38084">MEPGAYAVCWKTTRGEDWYEGGCMGPAYARLARFIKSVATKGGYTTRTVFGPGASFFSTSPSGYCWQNLPMALEDDIHSCMKTRRPISVALGVQGSYVVLYNDGTVTFDLRGQYPLVENMIRNTQEAARRRGVMYVALNPFVAGEFYAVYGDASASWNFPTAWSADVTAISREIKPMPSPAAAPAVAPGGTATQPLPPIPPVEVSPGGTAPSPAPLAPASTGGTVSSIASAVGHAISTVTQEAALEPPAYVPFAPQHVAPQAPTQSPPASAPDTPPAHKINWQQGLSMGLKAAQGINKIINVLDQGQGQQGSDMQPDSQNTFDFGNVQAGLQMLDQITVQQTTFDNGQATSVIDTTTTWVN</sequence>
<dbReference type="EMBL" id="JARJCM010000370">
    <property type="protein sequence ID" value="KAJ7017928.1"/>
    <property type="molecule type" value="Genomic_DNA"/>
</dbReference>
<accession>A0AAD6RZW6</accession>
<keyword evidence="3" id="KW-1185">Reference proteome</keyword>
<feature type="region of interest" description="Disordered" evidence="1">
    <location>
        <begin position="178"/>
        <end position="221"/>
    </location>
</feature>
<gene>
    <name evidence="2" type="ORF">C8F04DRAFT_415240</name>
</gene>
<protein>
    <submittedName>
        <fullName evidence="2">Uncharacterized protein</fullName>
    </submittedName>
</protein>